<comment type="caution">
    <text evidence="3">The sequence shown here is derived from an EMBL/GenBank/DDBJ whole genome shotgun (WGS) entry which is preliminary data.</text>
</comment>
<accession>A0AAD3CR41</accession>
<feature type="compositionally biased region" description="Basic and acidic residues" evidence="2">
    <location>
        <begin position="365"/>
        <end position="374"/>
    </location>
</feature>
<gene>
    <name evidence="3" type="ORF">CTEN210_06102</name>
</gene>
<evidence type="ECO:0000256" key="2">
    <source>
        <dbReference type="SAM" id="MobiDB-lite"/>
    </source>
</evidence>
<evidence type="ECO:0000313" key="3">
    <source>
        <dbReference type="EMBL" id="GFH49626.1"/>
    </source>
</evidence>
<protein>
    <submittedName>
        <fullName evidence="3">Uncharacterized protein</fullName>
    </submittedName>
</protein>
<feature type="compositionally biased region" description="Low complexity" evidence="2">
    <location>
        <begin position="112"/>
        <end position="123"/>
    </location>
</feature>
<feature type="compositionally biased region" description="Acidic residues" evidence="2">
    <location>
        <begin position="441"/>
        <end position="452"/>
    </location>
</feature>
<dbReference type="EMBL" id="BLLK01000038">
    <property type="protein sequence ID" value="GFH49626.1"/>
    <property type="molecule type" value="Genomic_DNA"/>
</dbReference>
<keyword evidence="1" id="KW-0175">Coiled coil</keyword>
<dbReference type="AlphaFoldDB" id="A0AAD3CR41"/>
<reference evidence="3 4" key="1">
    <citation type="journal article" date="2021" name="Sci. Rep.">
        <title>The genome of the diatom Chaetoceros tenuissimus carries an ancient integrated fragment of an extant virus.</title>
        <authorList>
            <person name="Hongo Y."/>
            <person name="Kimura K."/>
            <person name="Takaki Y."/>
            <person name="Yoshida Y."/>
            <person name="Baba S."/>
            <person name="Kobayashi G."/>
            <person name="Nagasaki K."/>
            <person name="Hano T."/>
            <person name="Tomaru Y."/>
        </authorList>
    </citation>
    <scope>NUCLEOTIDE SEQUENCE [LARGE SCALE GENOMIC DNA]</scope>
    <source>
        <strain evidence="3 4">NIES-3715</strain>
    </source>
</reference>
<name>A0AAD3CR41_9STRA</name>
<evidence type="ECO:0000256" key="1">
    <source>
        <dbReference type="SAM" id="Coils"/>
    </source>
</evidence>
<dbReference type="Proteomes" id="UP001054902">
    <property type="component" value="Unassembled WGS sequence"/>
</dbReference>
<proteinExistence type="predicted"/>
<feature type="coiled-coil region" evidence="1">
    <location>
        <begin position="226"/>
        <end position="256"/>
    </location>
</feature>
<evidence type="ECO:0000313" key="4">
    <source>
        <dbReference type="Proteomes" id="UP001054902"/>
    </source>
</evidence>
<organism evidence="3 4">
    <name type="scientific">Chaetoceros tenuissimus</name>
    <dbReference type="NCBI Taxonomy" id="426638"/>
    <lineage>
        <taxon>Eukaryota</taxon>
        <taxon>Sar</taxon>
        <taxon>Stramenopiles</taxon>
        <taxon>Ochrophyta</taxon>
        <taxon>Bacillariophyta</taxon>
        <taxon>Coscinodiscophyceae</taxon>
        <taxon>Chaetocerotophycidae</taxon>
        <taxon>Chaetocerotales</taxon>
        <taxon>Chaetocerotaceae</taxon>
        <taxon>Chaetoceros</taxon>
    </lineage>
</organism>
<sequence length="482" mass="56050">MIGVNIIRRIWRKGLLIWHLVKKKSPVFHECMALQRLLEKTQLAFWELEDKANAFDPKAVPFHYDYYVCKKDAVEKEFYALRQQLQQKQEGFFELERKIDALDPEEGEEEPVQVQEAVQQENGQEGEGSRVRRVRFAMDAKKEDGVLEWSGVWTPSKILREEGGEVRDISMPPDYKDGNVGDWRQDQQEDLGKRASYWQNLSKRNFVENQWSDLERKINKLDNPESEEERIMVERLREKQRELEEVYAELERKIDECLFIYPEGNTEELLETEEIDEFAEVEAARWEDKKIEKKLGGESVVIEDADGAEDMDVDMLDVQDQDEGDDYVVQQRKRKVSATVEELKELTVHSEFSSFIQIGSKRRKLEANPEHQESDSVETEVPILSPEVTIESEAAEEEPMQVHQESDSVETEVSIQSPEAATEIVAAEEAEEEPMQVQTEEQQESDSVEAEELGSGFTTDTTGRVRRFSHRLKGKSCRIYKF</sequence>
<feature type="region of interest" description="Disordered" evidence="2">
    <location>
        <begin position="359"/>
        <end position="464"/>
    </location>
</feature>
<keyword evidence="4" id="KW-1185">Reference proteome</keyword>
<feature type="region of interest" description="Disordered" evidence="2">
    <location>
        <begin position="104"/>
        <end position="130"/>
    </location>
</feature>